<feature type="chain" id="PRO_5023426068" description="Phosphatidylserine decarboxylase beta chain" evidence="11">
    <location>
        <begin position="1"/>
        <end position="187"/>
    </location>
</feature>
<evidence type="ECO:0000256" key="8">
    <source>
        <dbReference type="ARBA" id="ARBA00023239"/>
    </source>
</evidence>
<protein>
    <recommendedName>
        <fullName evidence="11">Phosphatidylserine decarboxylase proenzyme</fullName>
        <ecNumber evidence="11">4.1.1.65</ecNumber>
    </recommendedName>
    <component>
        <recommendedName>
            <fullName evidence="11">Phosphatidylserine decarboxylase alpha chain</fullName>
        </recommendedName>
    </component>
    <component>
        <recommendedName>
            <fullName evidence="11">Phosphatidylserine decarboxylase beta chain</fullName>
        </recommendedName>
    </component>
</protein>
<keyword evidence="3 11" id="KW-0210">Decarboxylase</keyword>
<dbReference type="PANTHER" id="PTHR35809">
    <property type="entry name" value="ARCHAETIDYLSERINE DECARBOXYLASE PROENZYME-RELATED"/>
    <property type="match status" value="1"/>
</dbReference>
<keyword evidence="5 11" id="KW-0472">Membrane</keyword>
<evidence type="ECO:0000256" key="1">
    <source>
        <dbReference type="ARBA" id="ARBA00022475"/>
    </source>
</evidence>
<evidence type="ECO:0000256" key="6">
    <source>
        <dbReference type="ARBA" id="ARBA00023145"/>
    </source>
</evidence>
<evidence type="ECO:0000256" key="10">
    <source>
        <dbReference type="ARBA" id="ARBA00023317"/>
    </source>
</evidence>
<evidence type="ECO:0000256" key="9">
    <source>
        <dbReference type="ARBA" id="ARBA00023264"/>
    </source>
</evidence>
<evidence type="ECO:0000256" key="12">
    <source>
        <dbReference type="SAM" id="Phobius"/>
    </source>
</evidence>
<keyword evidence="14" id="KW-1185">Reference proteome</keyword>
<comment type="subunit">
    <text evidence="11">Heterodimer of a large membrane-associated beta subunit and a small pyruvoyl-containing alpha subunit.</text>
</comment>
<comment type="pathway">
    <text evidence="11">Phospholipid metabolism; phosphatidylethanolamine biosynthesis; phosphatidylethanolamine from CDP-diacylglycerol: step 2/2.</text>
</comment>
<dbReference type="RefSeq" id="WP_093393432.1">
    <property type="nucleotide sequence ID" value="NZ_FOUU01000001.1"/>
</dbReference>
<sequence>MDFRSARNRIPLAPEGIPFIGLAAFLTLILAILGWAVPALCGFLVTAFVTYFFRDPQRIVPQEPDCLVSPADGKIVSIDRDVLPPCFADTAMTRIGIFMSIFDVHVNRAPEEGHIRGVKYFRGSFKAAQLGRASEENEKNCILLETSKGRSIVLVQVAGLIARRIVFWPGVGDRVVRGEPIGMIRFGSRVDVYVPRDWEVVVSRGNRVRAGEDIICRTK</sequence>
<reference evidence="13 14" key="1">
    <citation type="submission" date="2016-10" db="EMBL/GenBank/DDBJ databases">
        <authorList>
            <person name="de Groot N.N."/>
        </authorList>
    </citation>
    <scope>NUCLEOTIDE SEQUENCE [LARGE SCALE GENOMIC DNA]</scope>
    <source>
        <strain evidence="13 14">DSM 9990</strain>
    </source>
</reference>
<comment type="similarity">
    <text evidence="11">Belongs to the phosphatidylserine decarboxylase family. PSD-A subfamily.</text>
</comment>
<evidence type="ECO:0000256" key="3">
    <source>
        <dbReference type="ARBA" id="ARBA00022793"/>
    </source>
</evidence>
<feature type="transmembrane region" description="Helical" evidence="12">
    <location>
        <begin position="20"/>
        <end position="53"/>
    </location>
</feature>
<organism evidence="13 14">
    <name type="scientific">Thermodesulforhabdus norvegica</name>
    <dbReference type="NCBI Taxonomy" id="39841"/>
    <lineage>
        <taxon>Bacteria</taxon>
        <taxon>Pseudomonadati</taxon>
        <taxon>Thermodesulfobacteriota</taxon>
        <taxon>Syntrophobacteria</taxon>
        <taxon>Syntrophobacterales</taxon>
        <taxon>Thermodesulforhabdaceae</taxon>
        <taxon>Thermodesulforhabdus</taxon>
    </lineage>
</organism>
<dbReference type="HAMAP" id="MF_00664">
    <property type="entry name" value="PS_decarb_PSD_A"/>
    <property type="match status" value="1"/>
</dbReference>
<name>A0A1I4RK07_9BACT</name>
<proteinExistence type="inferred from homology"/>
<feature type="modified residue" description="Pyruvic acid (Ser); by autocatalysis" evidence="11">
    <location>
        <position position="188"/>
    </location>
</feature>
<keyword evidence="6 11" id="KW-0865">Zymogen</keyword>
<keyword evidence="7 11" id="KW-0594">Phospholipid biosynthesis</keyword>
<evidence type="ECO:0000313" key="14">
    <source>
        <dbReference type="Proteomes" id="UP000199611"/>
    </source>
</evidence>
<feature type="chain" id="PRO_5023426069" description="Phosphatidylserine decarboxylase alpha chain" evidence="11">
    <location>
        <begin position="188"/>
        <end position="219"/>
    </location>
</feature>
<evidence type="ECO:0000256" key="4">
    <source>
        <dbReference type="ARBA" id="ARBA00023098"/>
    </source>
</evidence>
<evidence type="ECO:0000256" key="5">
    <source>
        <dbReference type="ARBA" id="ARBA00023136"/>
    </source>
</evidence>
<dbReference type="AlphaFoldDB" id="A0A1I4RK07"/>
<dbReference type="GO" id="GO:0006646">
    <property type="term" value="P:phosphatidylethanolamine biosynthetic process"/>
    <property type="evidence" value="ECO:0007669"/>
    <property type="project" value="UniProtKB-UniRule"/>
</dbReference>
<dbReference type="OrthoDB" id="9790893at2"/>
<dbReference type="UniPathway" id="UPA00558">
    <property type="reaction ID" value="UER00616"/>
</dbReference>
<dbReference type="GO" id="GO:0004609">
    <property type="term" value="F:phosphatidylserine decarboxylase activity"/>
    <property type="evidence" value="ECO:0007669"/>
    <property type="project" value="UniProtKB-UniRule"/>
</dbReference>
<comment type="catalytic activity">
    <reaction evidence="11">
        <text>a 1,2-diacyl-sn-glycero-3-phospho-L-serine + H(+) = a 1,2-diacyl-sn-glycero-3-phosphoethanolamine + CO2</text>
        <dbReference type="Rhea" id="RHEA:20828"/>
        <dbReference type="ChEBI" id="CHEBI:15378"/>
        <dbReference type="ChEBI" id="CHEBI:16526"/>
        <dbReference type="ChEBI" id="CHEBI:57262"/>
        <dbReference type="ChEBI" id="CHEBI:64612"/>
        <dbReference type="EC" id="4.1.1.65"/>
    </reaction>
</comment>
<dbReference type="STRING" id="39841.SAMN05660836_00660"/>
<evidence type="ECO:0000256" key="2">
    <source>
        <dbReference type="ARBA" id="ARBA00022516"/>
    </source>
</evidence>
<keyword evidence="4 11" id="KW-0443">Lipid metabolism</keyword>
<keyword evidence="10 11" id="KW-0670">Pyruvate</keyword>
<evidence type="ECO:0000313" key="13">
    <source>
        <dbReference type="EMBL" id="SFM52568.1"/>
    </source>
</evidence>
<dbReference type="EC" id="4.1.1.65" evidence="11"/>
<comment type="PTM">
    <text evidence="11">Is synthesized initially as an inactive proenzyme. Formation of the active enzyme involves a self-maturation process in which the active site pyruvoyl group is generated from an internal serine residue via an autocatalytic post-translational modification. Two non-identical subunits are generated from the proenzyme in this reaction, and the pyruvate is formed at the N-terminus of the alpha chain, which is derived from the carboxyl end of the proenzyme. The post-translation cleavage follows an unusual pathway, termed non-hydrolytic serinolysis, in which the side chain hydroxyl group of the serine supplies its oxygen atom to form the C-terminus of the beta chain, while the remainder of the serine residue undergoes an oxidative deamination to produce ammonia and the pyruvoyl prosthetic group on the alpha chain.</text>
</comment>
<keyword evidence="12" id="KW-0812">Transmembrane</keyword>
<dbReference type="InterPro" id="IPR003817">
    <property type="entry name" value="PS_Dcarbxylase"/>
</dbReference>
<dbReference type="GO" id="GO:0005886">
    <property type="term" value="C:plasma membrane"/>
    <property type="evidence" value="ECO:0007669"/>
    <property type="project" value="UniProtKB-SubCell"/>
</dbReference>
<keyword evidence="9 11" id="KW-1208">Phospholipid metabolism</keyword>
<accession>A0A1I4RK07</accession>
<evidence type="ECO:0000256" key="7">
    <source>
        <dbReference type="ARBA" id="ARBA00023209"/>
    </source>
</evidence>
<dbReference type="NCBIfam" id="NF003685">
    <property type="entry name" value="PRK05305.2-5"/>
    <property type="match status" value="1"/>
</dbReference>
<dbReference type="PANTHER" id="PTHR35809:SF1">
    <property type="entry name" value="ARCHAETIDYLSERINE DECARBOXYLASE PROENZYME-RELATED"/>
    <property type="match status" value="1"/>
</dbReference>
<keyword evidence="1 11" id="KW-1003">Cell membrane</keyword>
<dbReference type="NCBIfam" id="NF003678">
    <property type="entry name" value="PRK05305.1-2"/>
    <property type="match status" value="1"/>
</dbReference>
<dbReference type="Proteomes" id="UP000199611">
    <property type="component" value="Unassembled WGS sequence"/>
</dbReference>
<dbReference type="InterPro" id="IPR033175">
    <property type="entry name" value="PSD-A"/>
</dbReference>
<keyword evidence="8 11" id="KW-0456">Lyase</keyword>
<dbReference type="Pfam" id="PF02666">
    <property type="entry name" value="PS_Dcarbxylase"/>
    <property type="match status" value="1"/>
</dbReference>
<dbReference type="EMBL" id="FOUU01000001">
    <property type="protein sequence ID" value="SFM52568.1"/>
    <property type="molecule type" value="Genomic_DNA"/>
</dbReference>
<keyword evidence="2 11" id="KW-0444">Lipid biosynthesis</keyword>
<feature type="active site" description="Schiff-base intermediate with substrate; via pyruvic acid" evidence="11">
    <location>
        <position position="188"/>
    </location>
</feature>
<keyword evidence="12" id="KW-1133">Transmembrane helix</keyword>
<feature type="site" description="Cleavage (non-hydrolytic); by autocatalysis" evidence="11">
    <location>
        <begin position="187"/>
        <end position="188"/>
    </location>
</feature>
<evidence type="ECO:0000256" key="11">
    <source>
        <dbReference type="HAMAP-Rule" id="MF_00664"/>
    </source>
</evidence>
<comment type="cofactor">
    <cofactor evidence="11">
        <name>pyruvate</name>
        <dbReference type="ChEBI" id="CHEBI:15361"/>
    </cofactor>
    <text evidence="11">Binds 1 pyruvoyl group covalently per subunit.</text>
</comment>
<comment type="subcellular location">
    <subcellularLocation>
        <location evidence="11">Cell membrane</location>
        <topology evidence="11">Peripheral membrane protein</topology>
    </subcellularLocation>
</comment>
<gene>
    <name evidence="11" type="primary">psd</name>
    <name evidence="13" type="ORF">SAMN05660836_00660</name>
</gene>
<comment type="function">
    <text evidence="11">Catalyzes the formation of phosphatidylethanolamine (PtdEtn) from phosphatidylserine (PtdSer).</text>
</comment>